<evidence type="ECO:0000313" key="1">
    <source>
        <dbReference type="EMBL" id="MCE2595123.1"/>
    </source>
</evidence>
<dbReference type="Proteomes" id="UP001201273">
    <property type="component" value="Unassembled WGS sequence"/>
</dbReference>
<keyword evidence="2" id="KW-1185">Reference proteome</keyword>
<proteinExistence type="predicted"/>
<comment type="caution">
    <text evidence="1">The sequence shown here is derived from an EMBL/GenBank/DDBJ whole genome shotgun (WGS) entry which is preliminary data.</text>
</comment>
<sequence length="215" mass="23915">MNAALYRDHIIALQSCYSQAKSNTNQLAKLAALQTAQLSKKMSQHTEIACKKGCSTCCNIRVLAFPHEIIGIYFYIKTELSGEQSETLVTRIKSTAAILNSITTEQHDTTNIECPLLLNDACSVYPVRSLACAGYHSTSLSQCQKSYSDPTDLTGFIPQVREIQSEQESLTKAAYQVLHQNKEPLKKVELVSSLAKLLDSPTLINKWRKGRNIFT</sequence>
<gene>
    <name evidence="1" type="ORF">K6Y31_09860</name>
</gene>
<evidence type="ECO:0000313" key="2">
    <source>
        <dbReference type="Proteomes" id="UP001201273"/>
    </source>
</evidence>
<name>A0ABS8W9D3_9GAMM</name>
<reference evidence="1 2" key="1">
    <citation type="journal article" date="2022" name="Environ. Microbiol. Rep.">
        <title>Eco-phylogenetic analyses reveal divergent evolution of vitamin B12 metabolism in the marine bacterial family 'Psychromonadaceae'.</title>
        <authorList>
            <person name="Jin X."/>
            <person name="Yang Y."/>
            <person name="Cao H."/>
            <person name="Gao B."/>
            <person name="Zhao Z."/>
        </authorList>
    </citation>
    <scope>NUCLEOTIDE SEQUENCE [LARGE SCALE GENOMIC DNA]</scope>
    <source>
        <strain evidence="1 2">MKS20</strain>
    </source>
</reference>
<organism evidence="1 2">
    <name type="scientific">Motilimonas cestriensis</name>
    <dbReference type="NCBI Taxonomy" id="2742685"/>
    <lineage>
        <taxon>Bacteria</taxon>
        <taxon>Pseudomonadati</taxon>
        <taxon>Pseudomonadota</taxon>
        <taxon>Gammaproteobacteria</taxon>
        <taxon>Alteromonadales</taxon>
        <taxon>Alteromonadales genera incertae sedis</taxon>
        <taxon>Motilimonas</taxon>
    </lineage>
</organism>
<protein>
    <submittedName>
        <fullName evidence="1">YkgJ family cysteine cluster protein</fullName>
    </submittedName>
</protein>
<accession>A0ABS8W9D3</accession>
<dbReference type="RefSeq" id="WP_233052618.1">
    <property type="nucleotide sequence ID" value="NZ_JAIMJA010000008.1"/>
</dbReference>
<dbReference type="Pfam" id="PF03692">
    <property type="entry name" value="CxxCxxCC"/>
    <property type="match status" value="1"/>
</dbReference>
<dbReference type="EMBL" id="JAIMJA010000008">
    <property type="protein sequence ID" value="MCE2595123.1"/>
    <property type="molecule type" value="Genomic_DNA"/>
</dbReference>
<dbReference type="InterPro" id="IPR005358">
    <property type="entry name" value="Puta_zinc/iron-chelating_dom"/>
</dbReference>